<reference evidence="2" key="1">
    <citation type="submission" date="2009-05" db="EMBL/GenBank/DDBJ databases">
        <authorList>
            <person name="Harkins D.M."/>
            <person name="DeShazer D."/>
            <person name="Woods D.E."/>
            <person name="Brinkac L.M."/>
            <person name="Brown K.A."/>
            <person name="Hung G.C."/>
            <person name="Tuanyok A."/>
            <person name="Zhang B."/>
            <person name="Nierman W.C."/>
        </authorList>
    </citation>
    <scope>NUCLEOTIDE SEQUENCE [LARGE SCALE GENOMIC DNA]</scope>
    <source>
        <strain evidence="2">1710a</strain>
    </source>
</reference>
<name>A0A0E1VRW6_BURPE</name>
<dbReference type="EMBL" id="CM000833">
    <property type="protein sequence ID" value="EET03655.1"/>
    <property type="molecule type" value="Genomic_DNA"/>
</dbReference>
<protein>
    <submittedName>
        <fullName evidence="2">Uncharacterized protein</fullName>
    </submittedName>
</protein>
<feature type="region of interest" description="Disordered" evidence="1">
    <location>
        <begin position="15"/>
        <end position="38"/>
    </location>
</feature>
<dbReference type="Proteomes" id="UP000001812">
    <property type="component" value="Chromosome II"/>
</dbReference>
<dbReference type="HOGENOM" id="CLU_201017_0_0_4"/>
<dbReference type="AlphaFoldDB" id="A0A0E1VRW6"/>
<gene>
    <name evidence="2" type="ORF">BURPS1710A_A3115</name>
</gene>
<sequence length="73" mass="7760">MRACGRARPCIDAAPSRSARFPQPRDARRARANGGALRRRRIRASARPAIAAARAAAIHFAVQKALIVAVAAC</sequence>
<accession>A0A0E1VRW6</accession>
<evidence type="ECO:0000313" key="2">
    <source>
        <dbReference type="EMBL" id="EET03655.1"/>
    </source>
</evidence>
<proteinExistence type="predicted"/>
<evidence type="ECO:0000256" key="1">
    <source>
        <dbReference type="SAM" id="MobiDB-lite"/>
    </source>
</evidence>
<organism evidence="2">
    <name type="scientific">Burkholderia pseudomallei 1710a</name>
    <dbReference type="NCBI Taxonomy" id="320371"/>
    <lineage>
        <taxon>Bacteria</taxon>
        <taxon>Pseudomonadati</taxon>
        <taxon>Pseudomonadota</taxon>
        <taxon>Betaproteobacteria</taxon>
        <taxon>Burkholderiales</taxon>
        <taxon>Burkholderiaceae</taxon>
        <taxon>Burkholderia</taxon>
        <taxon>pseudomallei group</taxon>
    </lineage>
</organism>